<keyword evidence="5" id="KW-0539">Nucleus</keyword>
<dbReference type="CDD" id="cd06257">
    <property type="entry name" value="DnaJ"/>
    <property type="match status" value="1"/>
</dbReference>
<evidence type="ECO:0000313" key="11">
    <source>
        <dbReference type="Proteomes" id="UP000031036"/>
    </source>
</evidence>
<keyword evidence="4" id="KW-0143">Chaperone</keyword>
<dbReference type="CDD" id="cd12429">
    <property type="entry name" value="RRM_DNAJC17"/>
    <property type="match status" value="1"/>
</dbReference>
<dbReference type="AlphaFoldDB" id="A0A0B2UYZ4"/>
<dbReference type="GO" id="GO:0003723">
    <property type="term" value="F:RNA binding"/>
    <property type="evidence" value="ECO:0007669"/>
    <property type="project" value="UniProtKB-UniRule"/>
</dbReference>
<dbReference type="SUPFAM" id="SSF54928">
    <property type="entry name" value="RNA-binding domain, RBD"/>
    <property type="match status" value="1"/>
</dbReference>
<evidence type="ECO:0000256" key="1">
    <source>
        <dbReference type="ARBA" id="ARBA00004123"/>
    </source>
</evidence>
<dbReference type="Proteomes" id="UP000031036">
    <property type="component" value="Unassembled WGS sequence"/>
</dbReference>
<dbReference type="SUPFAM" id="SSF46565">
    <property type="entry name" value="Chaperone J-domain"/>
    <property type="match status" value="1"/>
</dbReference>
<evidence type="ECO:0000313" key="10">
    <source>
        <dbReference type="EMBL" id="KHN74095.1"/>
    </source>
</evidence>
<dbReference type="InterPro" id="IPR036869">
    <property type="entry name" value="J_dom_sf"/>
</dbReference>
<protein>
    <submittedName>
        <fullName evidence="10">DnaJ-like protein subfamily C member 17</fullName>
    </submittedName>
</protein>
<sequence>MKSADDALDFNPYEVLGVDKDCSDAEIVKAFRKAALKWHPDKNPDRKQFAQEMFLKITRALEVLTDAAARAAYDHVCATRSARKIYVQRREQRESENRRKLREELERREASGFTAQQNELRAQAQLQKEIERLRKEGSEMLRRECENIEREIHRKREAFGAAASSSAQGEYSGAEGRLRLKWKRGLNNCDYDETKLRSIFEKYGRISTLVMSPGGKATAIVEFVNARDALKAENETGNPNNPLTVSWLSSRPDSQSPRCSSNMHTTQQPATGRSTTFVNGVGCASASQFADFEAEILAKMMSGSKKKGDGIKSKFDDI</sequence>
<dbReference type="GO" id="GO:0000390">
    <property type="term" value="P:spliceosomal complex disassembly"/>
    <property type="evidence" value="ECO:0007669"/>
    <property type="project" value="TreeGrafter"/>
</dbReference>
<evidence type="ECO:0000256" key="5">
    <source>
        <dbReference type="ARBA" id="ARBA00023242"/>
    </source>
</evidence>
<evidence type="ECO:0000256" key="7">
    <source>
        <dbReference type="SAM" id="MobiDB-lite"/>
    </source>
</evidence>
<name>A0A0B2UYZ4_TOXCA</name>
<evidence type="ECO:0000256" key="6">
    <source>
        <dbReference type="PROSITE-ProRule" id="PRU00176"/>
    </source>
</evidence>
<feature type="region of interest" description="Disordered" evidence="7">
    <location>
        <begin position="249"/>
        <end position="273"/>
    </location>
</feature>
<comment type="caution">
    <text evidence="10">The sequence shown here is derived from an EMBL/GenBank/DDBJ whole genome shotgun (WGS) entry which is preliminary data.</text>
</comment>
<keyword evidence="6" id="KW-0694">RNA-binding</keyword>
<evidence type="ECO:0000259" key="9">
    <source>
        <dbReference type="PROSITE" id="PS50102"/>
    </source>
</evidence>
<dbReference type="Pfam" id="PF00076">
    <property type="entry name" value="RRM_1"/>
    <property type="match status" value="1"/>
</dbReference>
<evidence type="ECO:0000256" key="3">
    <source>
        <dbReference type="ARBA" id="ARBA00022490"/>
    </source>
</evidence>
<evidence type="ECO:0000256" key="4">
    <source>
        <dbReference type="ARBA" id="ARBA00023186"/>
    </source>
</evidence>
<feature type="domain" description="J" evidence="8">
    <location>
        <begin position="11"/>
        <end position="77"/>
    </location>
</feature>
<dbReference type="Gene3D" id="3.30.70.330">
    <property type="match status" value="1"/>
</dbReference>
<dbReference type="PANTHER" id="PTHR44313:SF1">
    <property type="entry name" value="DNAJ HOMOLOG SUBFAMILY C MEMBER 17"/>
    <property type="match status" value="1"/>
</dbReference>
<dbReference type="PANTHER" id="PTHR44313">
    <property type="entry name" value="DNAJ HOMOLOG SUBFAMILY C MEMBER 17"/>
    <property type="match status" value="1"/>
</dbReference>
<dbReference type="Gene3D" id="1.10.287.110">
    <property type="entry name" value="DnaJ domain"/>
    <property type="match status" value="1"/>
</dbReference>
<comment type="subcellular location">
    <subcellularLocation>
        <location evidence="2">Cytoplasm</location>
    </subcellularLocation>
    <subcellularLocation>
        <location evidence="1">Nucleus</location>
    </subcellularLocation>
</comment>
<gene>
    <name evidence="10" type="primary">Dnajc17</name>
    <name evidence="10" type="ORF">Tcan_02731</name>
</gene>
<evidence type="ECO:0000259" key="8">
    <source>
        <dbReference type="PROSITE" id="PS50076"/>
    </source>
</evidence>
<dbReference type="GO" id="GO:0005737">
    <property type="term" value="C:cytoplasm"/>
    <property type="evidence" value="ECO:0007669"/>
    <property type="project" value="UniProtKB-SubCell"/>
</dbReference>
<dbReference type="InterPro" id="IPR000504">
    <property type="entry name" value="RRM_dom"/>
</dbReference>
<dbReference type="EMBL" id="JPKZ01002973">
    <property type="protein sequence ID" value="KHN74095.1"/>
    <property type="molecule type" value="Genomic_DNA"/>
</dbReference>
<reference evidence="10 11" key="1">
    <citation type="submission" date="2014-11" db="EMBL/GenBank/DDBJ databases">
        <title>Genetic blueprint of the zoonotic pathogen Toxocara canis.</title>
        <authorList>
            <person name="Zhu X.-Q."/>
            <person name="Korhonen P.K."/>
            <person name="Cai H."/>
            <person name="Young N.D."/>
            <person name="Nejsum P."/>
            <person name="von Samson-Himmelstjerna G."/>
            <person name="Boag P.R."/>
            <person name="Tan P."/>
            <person name="Li Q."/>
            <person name="Min J."/>
            <person name="Yang Y."/>
            <person name="Wang X."/>
            <person name="Fang X."/>
            <person name="Hall R.S."/>
            <person name="Hofmann A."/>
            <person name="Sternberg P.W."/>
            <person name="Jex A.R."/>
            <person name="Gasser R.B."/>
        </authorList>
    </citation>
    <scope>NUCLEOTIDE SEQUENCE [LARGE SCALE GENOMIC DNA]</scope>
    <source>
        <strain evidence="10">PN_DK_2014</strain>
    </source>
</reference>
<dbReference type="PROSITE" id="PS50076">
    <property type="entry name" value="DNAJ_2"/>
    <property type="match status" value="1"/>
</dbReference>
<dbReference type="InterPro" id="IPR001623">
    <property type="entry name" value="DnaJ_domain"/>
</dbReference>
<accession>A0A0B2UYZ4</accession>
<evidence type="ECO:0000256" key="2">
    <source>
        <dbReference type="ARBA" id="ARBA00004496"/>
    </source>
</evidence>
<keyword evidence="11" id="KW-1185">Reference proteome</keyword>
<dbReference type="InterPro" id="IPR052094">
    <property type="entry name" value="Pre-mRNA-splicing_ERAD"/>
</dbReference>
<feature type="region of interest" description="Disordered" evidence="7">
    <location>
        <begin position="90"/>
        <end position="113"/>
    </location>
</feature>
<dbReference type="OrthoDB" id="10250354at2759"/>
<dbReference type="InterPro" id="IPR012677">
    <property type="entry name" value="Nucleotide-bd_a/b_plait_sf"/>
</dbReference>
<feature type="compositionally biased region" description="Basic and acidic residues" evidence="7">
    <location>
        <begin position="90"/>
        <end position="110"/>
    </location>
</feature>
<proteinExistence type="predicted"/>
<dbReference type="GO" id="GO:0005681">
    <property type="term" value="C:spliceosomal complex"/>
    <property type="evidence" value="ECO:0007669"/>
    <property type="project" value="TreeGrafter"/>
</dbReference>
<dbReference type="InterPro" id="IPR035979">
    <property type="entry name" value="RBD_domain_sf"/>
</dbReference>
<dbReference type="PROSITE" id="PS50102">
    <property type="entry name" value="RRM"/>
    <property type="match status" value="1"/>
</dbReference>
<dbReference type="PRINTS" id="PR00625">
    <property type="entry name" value="JDOMAIN"/>
</dbReference>
<feature type="domain" description="RRM" evidence="9">
    <location>
        <begin position="179"/>
        <end position="250"/>
    </location>
</feature>
<dbReference type="Pfam" id="PF00226">
    <property type="entry name" value="DnaJ"/>
    <property type="match status" value="1"/>
</dbReference>
<dbReference type="SMART" id="SM00271">
    <property type="entry name" value="DnaJ"/>
    <property type="match status" value="1"/>
</dbReference>
<dbReference type="OMA" id="NPLHFQW"/>
<dbReference type="InterPro" id="IPR034254">
    <property type="entry name" value="DNAJC17_RRM"/>
</dbReference>
<dbReference type="STRING" id="6265.A0A0B2UYZ4"/>
<organism evidence="10 11">
    <name type="scientific">Toxocara canis</name>
    <name type="common">Canine roundworm</name>
    <dbReference type="NCBI Taxonomy" id="6265"/>
    <lineage>
        <taxon>Eukaryota</taxon>
        <taxon>Metazoa</taxon>
        <taxon>Ecdysozoa</taxon>
        <taxon>Nematoda</taxon>
        <taxon>Chromadorea</taxon>
        <taxon>Rhabditida</taxon>
        <taxon>Spirurina</taxon>
        <taxon>Ascaridomorpha</taxon>
        <taxon>Ascaridoidea</taxon>
        <taxon>Toxocaridae</taxon>
        <taxon>Toxocara</taxon>
    </lineage>
</organism>
<keyword evidence="3" id="KW-0963">Cytoplasm</keyword>